<proteinExistence type="predicted"/>
<comment type="catalytic activity">
    <reaction evidence="3">
        <text>DNA(n) + a 2'-deoxyribonucleoside 5'-triphosphate = DNA(n+1) + diphosphate</text>
        <dbReference type="Rhea" id="RHEA:22508"/>
        <dbReference type="Rhea" id="RHEA-COMP:17339"/>
        <dbReference type="Rhea" id="RHEA-COMP:17340"/>
        <dbReference type="ChEBI" id="CHEBI:33019"/>
        <dbReference type="ChEBI" id="CHEBI:61560"/>
        <dbReference type="ChEBI" id="CHEBI:173112"/>
        <dbReference type="EC" id="2.7.7.7"/>
    </reaction>
</comment>
<comment type="caution">
    <text evidence="4">The sequence shown here is derived from an EMBL/GenBank/DDBJ whole genome shotgun (WGS) entry which is preliminary data.</text>
</comment>
<dbReference type="EMBL" id="SMAF01000012">
    <property type="protein sequence ID" value="TCS97559.1"/>
    <property type="molecule type" value="Genomic_DNA"/>
</dbReference>
<evidence type="ECO:0000256" key="3">
    <source>
        <dbReference type="ARBA" id="ARBA00049244"/>
    </source>
</evidence>
<dbReference type="GO" id="GO:0003887">
    <property type="term" value="F:DNA-directed DNA polymerase activity"/>
    <property type="evidence" value="ECO:0007669"/>
    <property type="project" value="UniProtKB-KW"/>
</dbReference>
<dbReference type="Proteomes" id="UP000294599">
    <property type="component" value="Unassembled WGS sequence"/>
</dbReference>
<keyword evidence="2" id="KW-0808">Transferase</keyword>
<organism evidence="4 5">
    <name type="scientific">Pseudofulvimonas gallinarii</name>
    <dbReference type="NCBI Taxonomy" id="634155"/>
    <lineage>
        <taxon>Bacteria</taxon>
        <taxon>Pseudomonadati</taxon>
        <taxon>Pseudomonadota</taxon>
        <taxon>Gammaproteobacteria</taxon>
        <taxon>Lysobacterales</taxon>
        <taxon>Rhodanobacteraceae</taxon>
        <taxon>Pseudofulvimonas</taxon>
    </lineage>
</organism>
<keyword evidence="2" id="KW-0548">Nucleotidyltransferase</keyword>
<sequence>MSTTLAPWLQPAWTQFECALRNGRLGHAVLLAGEQGLGKRTLAQAMATRLLCQSPAADGSACGHCRSCVWLAAGTHPDFRQVQPEEDSDSIKIAQIRDLIARVQLTGQASAVRVAIVEPANAMTNQAQNSLLKTLEEPPPGVHLILVADEPEHLLPTVRSRCQHYVVTVPSPQVVQAWLAAQGRSVLALTVALAAGHPGTAMAWSEPEASKRLAAVGEDLVAVRKGRQSPLAVAGRWAAAADDNVEAAIAWLRLWGWASAGHDVAQGITAPADLDHLSRCQAEAMKLRGRLRAPLKPSWLLHEWLLSWQGK</sequence>
<dbReference type="InterPro" id="IPR050238">
    <property type="entry name" value="DNA_Rep/Repair_Clamp_Loader"/>
</dbReference>
<dbReference type="InterPro" id="IPR027417">
    <property type="entry name" value="P-loop_NTPase"/>
</dbReference>
<accession>A0A4R3LCF9</accession>
<dbReference type="GO" id="GO:0006261">
    <property type="term" value="P:DNA-templated DNA replication"/>
    <property type="evidence" value="ECO:0007669"/>
    <property type="project" value="TreeGrafter"/>
</dbReference>
<dbReference type="SUPFAM" id="SSF52540">
    <property type="entry name" value="P-loop containing nucleoside triphosphate hydrolases"/>
    <property type="match status" value="1"/>
</dbReference>
<dbReference type="PANTHER" id="PTHR11669">
    <property type="entry name" value="REPLICATION FACTOR C / DNA POLYMERASE III GAMMA-TAU SUBUNIT"/>
    <property type="match status" value="1"/>
</dbReference>
<dbReference type="PANTHER" id="PTHR11669:SF8">
    <property type="entry name" value="DNA POLYMERASE III SUBUNIT DELTA"/>
    <property type="match status" value="1"/>
</dbReference>
<protein>
    <recommendedName>
        <fullName evidence="1">DNA-directed DNA polymerase</fullName>
        <ecNumber evidence="1">2.7.7.7</ecNumber>
    </recommendedName>
</protein>
<dbReference type="NCBIfam" id="TIGR00678">
    <property type="entry name" value="holB"/>
    <property type="match status" value="1"/>
</dbReference>
<evidence type="ECO:0000256" key="2">
    <source>
        <dbReference type="ARBA" id="ARBA00022932"/>
    </source>
</evidence>
<name>A0A4R3LCF9_9GAMM</name>
<dbReference type="OrthoDB" id="9811073at2"/>
<evidence type="ECO:0000313" key="5">
    <source>
        <dbReference type="Proteomes" id="UP000294599"/>
    </source>
</evidence>
<keyword evidence="5" id="KW-1185">Reference proteome</keyword>
<dbReference type="GO" id="GO:0009360">
    <property type="term" value="C:DNA polymerase III complex"/>
    <property type="evidence" value="ECO:0007669"/>
    <property type="project" value="TreeGrafter"/>
</dbReference>
<dbReference type="AlphaFoldDB" id="A0A4R3LCF9"/>
<evidence type="ECO:0000256" key="1">
    <source>
        <dbReference type="ARBA" id="ARBA00012417"/>
    </source>
</evidence>
<reference evidence="4 5" key="1">
    <citation type="submission" date="2019-03" db="EMBL/GenBank/DDBJ databases">
        <title>Genomic Encyclopedia of Type Strains, Phase IV (KMG-IV): sequencing the most valuable type-strain genomes for metagenomic binning, comparative biology and taxonomic classification.</title>
        <authorList>
            <person name="Goeker M."/>
        </authorList>
    </citation>
    <scope>NUCLEOTIDE SEQUENCE [LARGE SCALE GENOMIC DNA]</scope>
    <source>
        <strain evidence="4 5">DSM 21944</strain>
    </source>
</reference>
<gene>
    <name evidence="4" type="ORF">EDC25_11240</name>
</gene>
<dbReference type="EC" id="2.7.7.7" evidence="1"/>
<dbReference type="Pfam" id="PF13177">
    <property type="entry name" value="DNA_pol3_delta2"/>
    <property type="match status" value="1"/>
</dbReference>
<keyword evidence="2" id="KW-0239">DNA-directed DNA polymerase</keyword>
<dbReference type="InterPro" id="IPR004622">
    <property type="entry name" value="DNA_pol_HolB"/>
</dbReference>
<dbReference type="RefSeq" id="WP_123523030.1">
    <property type="nucleotide sequence ID" value="NZ_JBHLWF010000014.1"/>
</dbReference>
<evidence type="ECO:0000313" key="4">
    <source>
        <dbReference type="EMBL" id="TCS97559.1"/>
    </source>
</evidence>
<dbReference type="Gene3D" id="3.40.50.300">
    <property type="entry name" value="P-loop containing nucleotide triphosphate hydrolases"/>
    <property type="match status" value="1"/>
</dbReference>
<dbReference type="GO" id="GO:0008408">
    <property type="term" value="F:3'-5' exonuclease activity"/>
    <property type="evidence" value="ECO:0007669"/>
    <property type="project" value="InterPro"/>
</dbReference>